<dbReference type="AlphaFoldDB" id="A0A846RLN7"/>
<gene>
    <name evidence="6" type="ORF">BJ994_000103</name>
</gene>
<proteinExistence type="inferred from homology"/>
<comment type="similarity">
    <text evidence="1">Belongs to the Gfo/Idh/MocA family.</text>
</comment>
<dbReference type="PANTHER" id="PTHR43708:SF5">
    <property type="entry name" value="CONSERVED EXPRESSED OXIDOREDUCTASE (EUROFUNG)-RELATED"/>
    <property type="match status" value="1"/>
</dbReference>
<keyword evidence="7" id="KW-1185">Reference proteome</keyword>
<dbReference type="InterPro" id="IPR036291">
    <property type="entry name" value="NAD(P)-bd_dom_sf"/>
</dbReference>
<evidence type="ECO:0000313" key="7">
    <source>
        <dbReference type="Proteomes" id="UP000547458"/>
    </source>
</evidence>
<dbReference type="InterPro" id="IPR051317">
    <property type="entry name" value="Gfo/Idh/MocA_oxidoreduct"/>
</dbReference>
<evidence type="ECO:0000259" key="5">
    <source>
        <dbReference type="Pfam" id="PF22725"/>
    </source>
</evidence>
<feature type="domain" description="Gfo/Idh/MocA-like oxidoreductase N-terminal" evidence="4">
    <location>
        <begin position="17"/>
        <end position="133"/>
    </location>
</feature>
<dbReference type="Pfam" id="PF01408">
    <property type="entry name" value="GFO_IDH_MocA"/>
    <property type="match status" value="1"/>
</dbReference>
<keyword evidence="2" id="KW-0560">Oxidoreductase</keyword>
<dbReference type="InterPro" id="IPR055170">
    <property type="entry name" value="GFO_IDH_MocA-like_dom"/>
</dbReference>
<dbReference type="GO" id="GO:0000166">
    <property type="term" value="F:nucleotide binding"/>
    <property type="evidence" value="ECO:0007669"/>
    <property type="project" value="InterPro"/>
</dbReference>
<dbReference type="InterPro" id="IPR000683">
    <property type="entry name" value="Gfo/Idh/MocA-like_OxRdtase_N"/>
</dbReference>
<protein>
    <submittedName>
        <fullName evidence="6">Putative dehydrogenase</fullName>
    </submittedName>
</protein>
<evidence type="ECO:0000259" key="4">
    <source>
        <dbReference type="Pfam" id="PF01408"/>
    </source>
</evidence>
<dbReference type="SUPFAM" id="SSF55347">
    <property type="entry name" value="Glyceraldehyde-3-phosphate dehydrogenase-like, C-terminal domain"/>
    <property type="match status" value="1"/>
</dbReference>
<dbReference type="Gene3D" id="3.40.50.720">
    <property type="entry name" value="NAD(P)-binding Rossmann-like Domain"/>
    <property type="match status" value="1"/>
</dbReference>
<keyword evidence="3" id="KW-0520">NAD</keyword>
<accession>A0A846RLN7</accession>
<dbReference type="RefSeq" id="WP_167990312.1">
    <property type="nucleotide sequence ID" value="NZ_JAATJL010000001.1"/>
</dbReference>
<evidence type="ECO:0000256" key="2">
    <source>
        <dbReference type="ARBA" id="ARBA00023002"/>
    </source>
</evidence>
<evidence type="ECO:0000256" key="3">
    <source>
        <dbReference type="ARBA" id="ARBA00023027"/>
    </source>
</evidence>
<dbReference type="Gene3D" id="3.30.360.10">
    <property type="entry name" value="Dihydrodipicolinate Reductase, domain 2"/>
    <property type="match status" value="1"/>
</dbReference>
<dbReference type="SUPFAM" id="SSF51735">
    <property type="entry name" value="NAD(P)-binding Rossmann-fold domains"/>
    <property type="match status" value="1"/>
</dbReference>
<evidence type="ECO:0000256" key="1">
    <source>
        <dbReference type="ARBA" id="ARBA00010928"/>
    </source>
</evidence>
<sequence length="349" mass="37452">MIPDYRPQFPDGPKPAIGILGCGAIAQTAHLPSYEKYGLDIAGVWSRTPTTAGITERFPSVQRVYSSPEELLSDPDVGIVDLAMPPEDRLKWLSAAVSAGKHVLAQKPLTTDLDGLAPILAEAERRGVRIAVNQNARWAPAWRLATLLVEDGAIGDVVGVTHLHDKPLPPIAGTHFDDVPHMLISDYLVHWIDITRCWLEGKKVRSVQAVDSRVPGQPSTAKNPWSASIQVGCTDGAHALLRVVGNVLTKKPSCPFWIHGTEGTIRGSVLGGPDQLELERDSVATQYALEGQWFVDGFAGAMGELMCAIAEDRQPYNSAAHNVGSLELMLAAFDSAGNGGEPQPASLKL</sequence>
<name>A0A846RLN7_9MICC</name>
<evidence type="ECO:0000313" key="6">
    <source>
        <dbReference type="EMBL" id="NJC21027.1"/>
    </source>
</evidence>
<dbReference type="Pfam" id="PF22725">
    <property type="entry name" value="GFO_IDH_MocA_C3"/>
    <property type="match status" value="1"/>
</dbReference>
<dbReference type="EMBL" id="JAATJL010000001">
    <property type="protein sequence ID" value="NJC21027.1"/>
    <property type="molecule type" value="Genomic_DNA"/>
</dbReference>
<dbReference type="GO" id="GO:0016491">
    <property type="term" value="F:oxidoreductase activity"/>
    <property type="evidence" value="ECO:0007669"/>
    <property type="project" value="UniProtKB-KW"/>
</dbReference>
<feature type="domain" description="GFO/IDH/MocA-like oxidoreductase" evidence="5">
    <location>
        <begin position="145"/>
        <end position="266"/>
    </location>
</feature>
<dbReference type="Proteomes" id="UP000547458">
    <property type="component" value="Unassembled WGS sequence"/>
</dbReference>
<organism evidence="6 7">
    <name type="scientific">Arthrobacter pigmenti</name>
    <dbReference type="NCBI Taxonomy" id="271432"/>
    <lineage>
        <taxon>Bacteria</taxon>
        <taxon>Bacillati</taxon>
        <taxon>Actinomycetota</taxon>
        <taxon>Actinomycetes</taxon>
        <taxon>Micrococcales</taxon>
        <taxon>Micrococcaceae</taxon>
        <taxon>Arthrobacter</taxon>
    </lineage>
</organism>
<dbReference type="PANTHER" id="PTHR43708">
    <property type="entry name" value="CONSERVED EXPRESSED OXIDOREDUCTASE (EUROFUNG)"/>
    <property type="match status" value="1"/>
</dbReference>
<reference evidence="6 7" key="1">
    <citation type="submission" date="2020-03" db="EMBL/GenBank/DDBJ databases">
        <title>Sequencing the genomes of 1000 actinobacteria strains.</title>
        <authorList>
            <person name="Klenk H.-P."/>
        </authorList>
    </citation>
    <scope>NUCLEOTIDE SEQUENCE [LARGE SCALE GENOMIC DNA]</scope>
    <source>
        <strain evidence="6 7">DSM 16403</strain>
    </source>
</reference>
<comment type="caution">
    <text evidence="6">The sequence shown here is derived from an EMBL/GenBank/DDBJ whole genome shotgun (WGS) entry which is preliminary data.</text>
</comment>